<evidence type="ECO:0000313" key="3">
    <source>
        <dbReference type="EMBL" id="MUN39673.1"/>
    </source>
</evidence>
<dbReference type="PANTHER" id="PTHR46268">
    <property type="entry name" value="STRESS RESPONSE PROTEIN NHAX"/>
    <property type="match status" value="1"/>
</dbReference>
<comment type="caution">
    <text evidence="3">The sequence shown here is derived from an EMBL/GenBank/DDBJ whole genome shotgun (WGS) entry which is preliminary data.</text>
</comment>
<dbReference type="InterPro" id="IPR006016">
    <property type="entry name" value="UspA"/>
</dbReference>
<name>A0A7K1L5V1_9ACTN</name>
<dbReference type="Gene3D" id="3.40.50.620">
    <property type="entry name" value="HUPs"/>
    <property type="match status" value="2"/>
</dbReference>
<comment type="similarity">
    <text evidence="1">Belongs to the universal stress protein A family.</text>
</comment>
<feature type="domain" description="UspA" evidence="2">
    <location>
        <begin position="151"/>
        <end position="287"/>
    </location>
</feature>
<dbReference type="Proteomes" id="UP000432015">
    <property type="component" value="Unassembled WGS sequence"/>
</dbReference>
<dbReference type="EMBL" id="WOFH01000008">
    <property type="protein sequence ID" value="MUN39673.1"/>
    <property type="molecule type" value="Genomic_DNA"/>
</dbReference>
<dbReference type="PRINTS" id="PR01438">
    <property type="entry name" value="UNVRSLSTRESS"/>
</dbReference>
<dbReference type="InterPro" id="IPR014729">
    <property type="entry name" value="Rossmann-like_a/b/a_fold"/>
</dbReference>
<evidence type="ECO:0000259" key="2">
    <source>
        <dbReference type="Pfam" id="PF00582"/>
    </source>
</evidence>
<keyword evidence="4" id="KW-1185">Reference proteome</keyword>
<dbReference type="PANTHER" id="PTHR46268:SF6">
    <property type="entry name" value="UNIVERSAL STRESS PROTEIN UP12"/>
    <property type="match status" value="1"/>
</dbReference>
<protein>
    <submittedName>
        <fullName evidence="3">Universal stress protein</fullName>
    </submittedName>
</protein>
<evidence type="ECO:0000256" key="1">
    <source>
        <dbReference type="ARBA" id="ARBA00008791"/>
    </source>
</evidence>
<feature type="domain" description="UspA" evidence="2">
    <location>
        <begin position="2"/>
        <end position="139"/>
    </location>
</feature>
<organism evidence="3 4">
    <name type="scientific">Actinomadura litoris</name>
    <dbReference type="NCBI Taxonomy" id="2678616"/>
    <lineage>
        <taxon>Bacteria</taxon>
        <taxon>Bacillati</taxon>
        <taxon>Actinomycetota</taxon>
        <taxon>Actinomycetes</taxon>
        <taxon>Streptosporangiales</taxon>
        <taxon>Thermomonosporaceae</taxon>
        <taxon>Actinomadura</taxon>
    </lineage>
</organism>
<dbReference type="SUPFAM" id="SSF52402">
    <property type="entry name" value="Adenine nucleotide alpha hydrolases-like"/>
    <property type="match status" value="2"/>
</dbReference>
<dbReference type="RefSeq" id="WP_156218799.1">
    <property type="nucleotide sequence ID" value="NZ_WOFH01000008.1"/>
</dbReference>
<dbReference type="Pfam" id="PF00582">
    <property type="entry name" value="Usp"/>
    <property type="match status" value="2"/>
</dbReference>
<sequence length="291" mass="29984">MNQIVVGADGSEQSLAATAWAAEEAARRGASLRVVLVVAPWLFDVPVDPRAGAVRKWLLDGGEEIVGRAVAVARERAPGVEVTGVQRGGNAAEVLMEEARDALMLVAGTRGTGGLTGLVLGSVALQVASHAERPAVIVPAGEAADGGHGEVVVGVDGSAGSAAAIGFAFEEAALRRARLRAVLAWTHPASTAPEALRPPAFDPENARAERERALAESLAGWCERFPEVEVAREVVYRRAVRALADASAGAELLVVGSRGRGGFTGLLLGSVGHAMLHRAACPVAVVRSPRD</sequence>
<evidence type="ECO:0000313" key="4">
    <source>
        <dbReference type="Proteomes" id="UP000432015"/>
    </source>
</evidence>
<dbReference type="AlphaFoldDB" id="A0A7K1L5V1"/>
<gene>
    <name evidence="3" type="ORF">GNZ18_24195</name>
</gene>
<dbReference type="InterPro" id="IPR006015">
    <property type="entry name" value="Universal_stress_UspA"/>
</dbReference>
<proteinExistence type="inferred from homology"/>
<reference evidence="3 4" key="1">
    <citation type="submission" date="2019-11" db="EMBL/GenBank/DDBJ databases">
        <authorList>
            <person name="Cao P."/>
        </authorList>
    </citation>
    <scope>NUCLEOTIDE SEQUENCE [LARGE SCALE GENOMIC DNA]</scope>
    <source>
        <strain evidence="3 4">NEAU-AAG5</strain>
    </source>
</reference>
<accession>A0A7K1L5V1</accession>